<dbReference type="Proteomes" id="UP000765509">
    <property type="component" value="Unassembled WGS sequence"/>
</dbReference>
<feature type="compositionally biased region" description="Polar residues" evidence="1">
    <location>
        <begin position="742"/>
        <end position="753"/>
    </location>
</feature>
<dbReference type="OrthoDB" id="2501730at2759"/>
<reference evidence="2" key="1">
    <citation type="submission" date="2021-03" db="EMBL/GenBank/DDBJ databases">
        <title>Draft genome sequence of rust myrtle Austropuccinia psidii MF-1, a brazilian biotype.</title>
        <authorList>
            <person name="Quecine M.C."/>
            <person name="Pachon D.M.R."/>
            <person name="Bonatelli M.L."/>
            <person name="Correr F.H."/>
            <person name="Franceschini L.M."/>
            <person name="Leite T.F."/>
            <person name="Margarido G.R.A."/>
            <person name="Almeida C.A."/>
            <person name="Ferrarezi J.A."/>
            <person name="Labate C.A."/>
        </authorList>
    </citation>
    <scope>NUCLEOTIDE SEQUENCE</scope>
    <source>
        <strain evidence="2">MF-1</strain>
    </source>
</reference>
<evidence type="ECO:0000313" key="2">
    <source>
        <dbReference type="EMBL" id="MBW0499971.1"/>
    </source>
</evidence>
<sequence length="899" mass="98855">MNQNHSILFNNPPPSVNLDPNYDQEPILQSSSPIDQPSNLNSSFEEYTSFQQSTNHDPYDYRNIGPAIVLKSYQAKHHDLHLPSTPGTTPDLSPSLLTNNYHSKLNLPHLIYFDESIYPQSNLINLNQNSILSPSTISTLPNSHLELNHQSLKDQLTHCLDNPLSSSKQFDLSSCNYSDVTPSDYSESTNFTNMFARDPSLSLDQSKSAAQTDSCPASKASLCSSDLNPPIDTVDQFQNSKIQSLPEKQPSFSTQTHHHSLQLDLPQTGLSFEELVTSSQSAQSNNPSECIPRTDSESIHKAKIESSSLEIVENDLTTLNQSNQFPINQSNQEDQAINLHELVHQPATAQPSIETLQTNNSNNSLDLVTKTESNSQLKNLISNEPVSTCTLNSEDLVETVIPSSIERVNQFIATPTLPSSRPVSMPNVSSHFSFSETTDKCSTIQINPSELFALSTTTPITYHFEQSNPLITDSQVTEIFKPNQDILSENEHKELIHDLGLSQSIDINHSNSHPANISCNENSQADLAFNQLNPINLISPQSSTQADAIINISEQVTENHSEGLNLLPDSTDPPIKGQTDNLHEETQEETSTDSAQEPSKPANNSLSLGTRARSMSAFFRSLSRKDFIKGEFGINSNLKTEDRKTESLDKGLKKRRSLGILKRKSRHSLVGKGSNEPPVPKVPLQVLEIGKSQAPTESPNSDHESSGSIVINQTIANPKTKTEVPNTPVKLTELSRMPTVNPIDQSTSPNKLLNPQHHSEIKPEDNLNTSTSVEALKEVVTELSKSPASKISSSETKERKGLWDLKTPLTKRAFKSDSNRASATSSFFQTNGTPFLSVVGGIGYSPSSLEKKNNQNPNTNNNGTNPSGLNGKSGMKENRWAALISKIIGRKNQIDRKPT</sequence>
<accession>A0A9Q3DGD6</accession>
<feature type="compositionally biased region" description="Polar residues" evidence="1">
    <location>
        <begin position="592"/>
        <end position="608"/>
    </location>
</feature>
<name>A0A9Q3DGD6_9BASI</name>
<feature type="region of interest" description="Disordered" evidence="1">
    <location>
        <begin position="278"/>
        <end position="297"/>
    </location>
</feature>
<organism evidence="2 3">
    <name type="scientific">Austropuccinia psidii MF-1</name>
    <dbReference type="NCBI Taxonomy" id="1389203"/>
    <lineage>
        <taxon>Eukaryota</taxon>
        <taxon>Fungi</taxon>
        <taxon>Dikarya</taxon>
        <taxon>Basidiomycota</taxon>
        <taxon>Pucciniomycotina</taxon>
        <taxon>Pucciniomycetes</taxon>
        <taxon>Pucciniales</taxon>
        <taxon>Sphaerophragmiaceae</taxon>
        <taxon>Austropuccinia</taxon>
    </lineage>
</organism>
<feature type="compositionally biased region" description="Basic residues" evidence="1">
    <location>
        <begin position="657"/>
        <end position="669"/>
    </location>
</feature>
<feature type="region of interest" description="Disordered" evidence="1">
    <location>
        <begin position="739"/>
        <end position="767"/>
    </location>
</feature>
<proteinExistence type="predicted"/>
<evidence type="ECO:0000256" key="1">
    <source>
        <dbReference type="SAM" id="MobiDB-lite"/>
    </source>
</evidence>
<gene>
    <name evidence="2" type="ORF">O181_039686</name>
</gene>
<dbReference type="AlphaFoldDB" id="A0A9Q3DGD6"/>
<feature type="compositionally biased region" description="Low complexity" evidence="1">
    <location>
        <begin position="854"/>
        <end position="870"/>
    </location>
</feature>
<evidence type="ECO:0000313" key="3">
    <source>
        <dbReference type="Proteomes" id="UP000765509"/>
    </source>
</evidence>
<feature type="region of interest" description="Disordered" evidence="1">
    <location>
        <begin position="1"/>
        <end position="41"/>
    </location>
</feature>
<feature type="region of interest" description="Disordered" evidence="1">
    <location>
        <begin position="560"/>
        <end position="609"/>
    </location>
</feature>
<dbReference type="EMBL" id="AVOT02015562">
    <property type="protein sequence ID" value="MBW0499971.1"/>
    <property type="molecule type" value="Genomic_DNA"/>
</dbReference>
<feature type="compositionally biased region" description="Polar residues" evidence="1">
    <location>
        <begin position="27"/>
        <end position="41"/>
    </location>
</feature>
<feature type="region of interest" description="Disordered" evidence="1">
    <location>
        <begin position="657"/>
        <end position="681"/>
    </location>
</feature>
<feature type="compositionally biased region" description="Polar residues" evidence="1">
    <location>
        <begin position="278"/>
        <end position="288"/>
    </location>
</feature>
<feature type="region of interest" description="Disordered" evidence="1">
    <location>
        <begin position="847"/>
        <end position="876"/>
    </location>
</feature>
<keyword evidence="3" id="KW-1185">Reference proteome</keyword>
<protein>
    <submittedName>
        <fullName evidence="2">Uncharacterized protein</fullName>
    </submittedName>
</protein>
<comment type="caution">
    <text evidence="2">The sequence shown here is derived from an EMBL/GenBank/DDBJ whole genome shotgun (WGS) entry which is preliminary data.</text>
</comment>